<proteinExistence type="predicted"/>
<feature type="region of interest" description="Disordered" evidence="1">
    <location>
        <begin position="170"/>
        <end position="197"/>
    </location>
</feature>
<evidence type="ECO:0000256" key="1">
    <source>
        <dbReference type="SAM" id="MobiDB-lite"/>
    </source>
</evidence>
<feature type="chain" id="PRO_5026940086" evidence="2">
    <location>
        <begin position="19"/>
        <end position="197"/>
    </location>
</feature>
<name>A0A6L6QA58_9BURK</name>
<feature type="compositionally biased region" description="Pro residues" evidence="1">
    <location>
        <begin position="178"/>
        <end position="190"/>
    </location>
</feature>
<evidence type="ECO:0000256" key="2">
    <source>
        <dbReference type="SAM" id="SignalP"/>
    </source>
</evidence>
<keyword evidence="4" id="KW-1185">Reference proteome</keyword>
<gene>
    <name evidence="3" type="ORF">GM658_01535</name>
</gene>
<evidence type="ECO:0000313" key="3">
    <source>
        <dbReference type="EMBL" id="MTW09272.1"/>
    </source>
</evidence>
<feature type="signal peptide" evidence="2">
    <location>
        <begin position="1"/>
        <end position="18"/>
    </location>
</feature>
<accession>A0A6L6QA58</accession>
<dbReference type="RefSeq" id="WP_155452246.1">
    <property type="nucleotide sequence ID" value="NZ_WNKX01000001.1"/>
</dbReference>
<dbReference type="Pfam" id="PF12276">
    <property type="entry name" value="DUF3617"/>
    <property type="match status" value="1"/>
</dbReference>
<dbReference type="InterPro" id="IPR022061">
    <property type="entry name" value="DUF3617"/>
</dbReference>
<organism evidence="3 4">
    <name type="scientific">Massilia eburnea</name>
    <dbReference type="NCBI Taxonomy" id="1776165"/>
    <lineage>
        <taxon>Bacteria</taxon>
        <taxon>Pseudomonadati</taxon>
        <taxon>Pseudomonadota</taxon>
        <taxon>Betaproteobacteria</taxon>
        <taxon>Burkholderiales</taxon>
        <taxon>Oxalobacteraceae</taxon>
        <taxon>Telluria group</taxon>
        <taxon>Massilia</taxon>
    </lineage>
</organism>
<comment type="caution">
    <text evidence="3">The sequence shown here is derived from an EMBL/GenBank/DDBJ whole genome shotgun (WGS) entry which is preliminary data.</text>
</comment>
<dbReference type="EMBL" id="WNKX01000001">
    <property type="protein sequence ID" value="MTW09272.1"/>
    <property type="molecule type" value="Genomic_DNA"/>
</dbReference>
<reference evidence="3 4" key="1">
    <citation type="submission" date="2019-11" db="EMBL/GenBank/DDBJ databases">
        <title>Type strains purchased from KCTC, JCM and DSMZ.</title>
        <authorList>
            <person name="Lu H."/>
        </authorList>
    </citation>
    <scope>NUCLEOTIDE SEQUENCE [LARGE SCALE GENOMIC DNA]</scope>
    <source>
        <strain evidence="3 4">JCM 31587</strain>
    </source>
</reference>
<keyword evidence="2" id="KW-0732">Signal</keyword>
<protein>
    <submittedName>
        <fullName evidence="3">DUF3617 family protein</fullName>
    </submittedName>
</protein>
<dbReference type="Proteomes" id="UP000472320">
    <property type="component" value="Unassembled WGS sequence"/>
</dbReference>
<evidence type="ECO:0000313" key="4">
    <source>
        <dbReference type="Proteomes" id="UP000472320"/>
    </source>
</evidence>
<dbReference type="OrthoDB" id="8536404at2"/>
<dbReference type="AlphaFoldDB" id="A0A6L6QA58"/>
<sequence>MRLPLFISLCLAAVPAMAQTLKPGLWELSNRVASASPETMAVMSAAQQQMANMPPEQRKAMEQMMASHGVNMSLGDAGGVKLTYCLSKEMADKHDLPAGQPGQCTTTRTPVPGGLNVSFNCSRPPSSGNGQVIFNGNTAYSMRMNVNSTMQGKPQNMVVEGSGRWLSADCGSVKPAAPLAPPSKPGPDVPAPIRRDQ</sequence>